<proteinExistence type="predicted"/>
<dbReference type="InParanoid" id="A0A3R7EZ09"/>
<protein>
    <submittedName>
        <fullName evidence="1">Uncharacterized protein</fullName>
    </submittedName>
</protein>
<name>A0A3R7EZ09_CLOSI</name>
<dbReference type="AlphaFoldDB" id="A0A3R7EZ09"/>
<sequence length="148" mass="16957">MHKITLRASEKIYAVPDDNIQACQLYRWAFYMNNSSDQREILQPKYSLNADISIPNTLSMHSFAEREITSIRGEVVVTLLLFVQVSQNLDVSKQRIDADFPLAPGRLYTYFFKDVLPNEQGTVTASVYLYDQNNREIVCLETAITLVS</sequence>
<dbReference type="Proteomes" id="UP000286415">
    <property type="component" value="Unassembled WGS sequence"/>
</dbReference>
<comment type="caution">
    <text evidence="1">The sequence shown here is derived from an EMBL/GenBank/DDBJ whole genome shotgun (WGS) entry which is preliminary data.</text>
</comment>
<evidence type="ECO:0000313" key="1">
    <source>
        <dbReference type="EMBL" id="KAG5441903.1"/>
    </source>
</evidence>
<dbReference type="EMBL" id="NIRI02000076">
    <property type="protein sequence ID" value="KAG5441903.1"/>
    <property type="molecule type" value="Genomic_DNA"/>
</dbReference>
<accession>A0A3R7EZ09</accession>
<gene>
    <name evidence="1" type="ORF">CSKR_106345</name>
</gene>
<evidence type="ECO:0000313" key="2">
    <source>
        <dbReference type="Proteomes" id="UP000286415"/>
    </source>
</evidence>
<reference evidence="1 2" key="1">
    <citation type="journal article" date="2018" name="Biotechnol. Adv.">
        <title>Improved genomic resources and new bioinformatic workflow for the carcinogenic parasite Clonorchis sinensis: Biotechnological implications.</title>
        <authorList>
            <person name="Wang D."/>
            <person name="Korhonen P.K."/>
            <person name="Gasser R.B."/>
            <person name="Young N.D."/>
        </authorList>
    </citation>
    <scope>NUCLEOTIDE SEQUENCE [LARGE SCALE GENOMIC DNA]</scope>
    <source>
        <strain evidence="1">Cs-k2</strain>
    </source>
</reference>
<organism evidence="1 2">
    <name type="scientific">Clonorchis sinensis</name>
    <name type="common">Chinese liver fluke</name>
    <dbReference type="NCBI Taxonomy" id="79923"/>
    <lineage>
        <taxon>Eukaryota</taxon>
        <taxon>Metazoa</taxon>
        <taxon>Spiralia</taxon>
        <taxon>Lophotrochozoa</taxon>
        <taxon>Platyhelminthes</taxon>
        <taxon>Trematoda</taxon>
        <taxon>Digenea</taxon>
        <taxon>Opisthorchiida</taxon>
        <taxon>Opisthorchiata</taxon>
        <taxon>Opisthorchiidae</taxon>
        <taxon>Clonorchis</taxon>
    </lineage>
</organism>
<reference evidence="1 2" key="2">
    <citation type="journal article" date="2021" name="Genomics">
        <title>High-quality reference genome for Clonorchis sinensis.</title>
        <authorList>
            <person name="Young N.D."/>
            <person name="Stroehlein A.J."/>
            <person name="Kinkar L."/>
            <person name="Wang T."/>
            <person name="Sohn W.M."/>
            <person name="Chang B.C.H."/>
            <person name="Kaur P."/>
            <person name="Weisz D."/>
            <person name="Dudchenko O."/>
            <person name="Aiden E.L."/>
            <person name="Korhonen P.K."/>
            <person name="Gasser R.B."/>
        </authorList>
    </citation>
    <scope>NUCLEOTIDE SEQUENCE [LARGE SCALE GENOMIC DNA]</scope>
    <source>
        <strain evidence="1">Cs-k2</strain>
    </source>
</reference>
<dbReference type="OrthoDB" id="10435823at2759"/>
<keyword evidence="2" id="KW-1185">Reference proteome</keyword>